<keyword evidence="1" id="KW-0732">Signal</keyword>
<feature type="signal peptide" evidence="1">
    <location>
        <begin position="1"/>
        <end position="41"/>
    </location>
</feature>
<keyword evidence="3" id="KW-1185">Reference proteome</keyword>
<name>A0AAN0RXB7_9BURK</name>
<feature type="chain" id="PRO_5042867619" evidence="1">
    <location>
        <begin position="42"/>
        <end position="189"/>
    </location>
</feature>
<evidence type="ECO:0000313" key="2">
    <source>
        <dbReference type="EMBL" id="AIO35772.1"/>
    </source>
</evidence>
<reference evidence="2 3" key="1">
    <citation type="submission" date="2014-05" db="EMBL/GenBank/DDBJ databases">
        <authorList>
            <person name="Bishop-Lilly K.A."/>
            <person name="Broomall S.M."/>
            <person name="Chain P.S."/>
            <person name="Chertkov O."/>
            <person name="Coyne S.R."/>
            <person name="Daligault H.E."/>
            <person name="Davenport K.W."/>
            <person name="Erkkila T."/>
            <person name="Frey K.G."/>
            <person name="Gibbons H.S."/>
            <person name="Gu W."/>
            <person name="Jaissle J."/>
            <person name="Johnson S.L."/>
            <person name="Koroleva G.I."/>
            <person name="Ladner J.T."/>
            <person name="Lo C.-C."/>
            <person name="Minogue T.D."/>
            <person name="Munk C."/>
            <person name="Palacios G.F."/>
            <person name="Redden C.L."/>
            <person name="Rosenzweig C.N."/>
            <person name="Scholz M.B."/>
            <person name="Teshima H."/>
            <person name="Xu Y."/>
        </authorList>
    </citation>
    <scope>NUCLEOTIDE SEQUENCE [LARGE SCALE GENOMIC DNA]</scope>
    <source>
        <strain evidence="2 3">DDS 22E-1</strain>
    </source>
</reference>
<protein>
    <submittedName>
        <fullName evidence="2">Uncharacterized protein</fullName>
    </submittedName>
</protein>
<dbReference type="EMBL" id="CP007784">
    <property type="protein sequence ID" value="AIO35772.1"/>
    <property type="molecule type" value="Genomic_DNA"/>
</dbReference>
<proteinExistence type="predicted"/>
<evidence type="ECO:0000313" key="3">
    <source>
        <dbReference type="Proteomes" id="UP000029413"/>
    </source>
</evidence>
<accession>A0AAN0RXB7</accession>
<evidence type="ECO:0000256" key="1">
    <source>
        <dbReference type="SAM" id="SignalP"/>
    </source>
</evidence>
<gene>
    <name evidence="2" type="ORF">DM39_4218</name>
</gene>
<dbReference type="AlphaFoldDB" id="A0AAN0RXB7"/>
<organism evidence="2 3">
    <name type="scientific">Burkholderia cenocepacia</name>
    <dbReference type="NCBI Taxonomy" id="95486"/>
    <lineage>
        <taxon>Bacteria</taxon>
        <taxon>Pseudomonadati</taxon>
        <taxon>Pseudomonadota</taxon>
        <taxon>Betaproteobacteria</taxon>
        <taxon>Burkholderiales</taxon>
        <taxon>Burkholderiaceae</taxon>
        <taxon>Burkholderia</taxon>
        <taxon>Burkholderia cepacia complex</taxon>
    </lineage>
</organism>
<dbReference type="Proteomes" id="UP000029413">
    <property type="component" value="Chromosome 2"/>
</dbReference>
<sequence length="189" mass="20867">MDRIVFWCRELHAMRSIARRWSIALALLAGASVFTPGVAHADDWGCQVILCLSNPGGPEQYGECVPPIEKLWHALRHGDPFPTCDFGAGDAQGTSATNTFASGSYCREDLLYWGGPEQSELLCRATGAINVTIDNQLYTRVWWDVDGPWPAITEFYGSGSTQMPYDPAQSATLFLRRMEQQSDRFGGGN</sequence>
<dbReference type="KEGG" id="bcen:DM39_4218"/>